<organism evidence="1 2">
    <name type="scientific">Phocaeicola coprophilus</name>
    <dbReference type="NCBI Taxonomy" id="387090"/>
    <lineage>
        <taxon>Bacteria</taxon>
        <taxon>Pseudomonadati</taxon>
        <taxon>Bacteroidota</taxon>
        <taxon>Bacteroidia</taxon>
        <taxon>Bacteroidales</taxon>
        <taxon>Bacteroidaceae</taxon>
        <taxon>Phocaeicola</taxon>
    </lineage>
</organism>
<reference evidence="1 2" key="1">
    <citation type="submission" date="2018-08" db="EMBL/GenBank/DDBJ databases">
        <title>A genome reference for cultivated species of the human gut microbiota.</title>
        <authorList>
            <person name="Zou Y."/>
            <person name="Xue W."/>
            <person name="Luo G."/>
        </authorList>
    </citation>
    <scope>NUCLEOTIDE SEQUENCE [LARGE SCALE GENOMIC DNA]</scope>
    <source>
        <strain evidence="1 2">AM42-38</strain>
    </source>
</reference>
<proteinExistence type="predicted"/>
<accession>A0A413SW40</accession>
<sequence>MSAYYYLVAGLPDISLEDGKLSYTISDFRAESYGDLSAKDQALIDLFYLKYDHADLLSLLKDKDAVTQGKGNFSSEDLIQLIASVKEGEKPDAKFPSYLYDFIAQYLALPADELYKAENLLASAYYAYAMKSKNPFIASWFEFNLNINNILAAFAARKYKMNVAEVIVGDTEVCEMLRTSNARDFGLSETLDYFEPLQRLVETDDLVEREKKVDQLKWKWLEDASFFHYFTVERLFVFLLQLEMIERWVLLDKEKGSELFRQMIQNLKDEVQIPEEFRK</sequence>
<dbReference type="AlphaFoldDB" id="A0A413SW40"/>
<dbReference type="EMBL" id="QSFT01000039">
    <property type="protein sequence ID" value="RHA73313.1"/>
    <property type="molecule type" value="Genomic_DNA"/>
</dbReference>
<dbReference type="RefSeq" id="WP_118400944.1">
    <property type="nucleotide sequence ID" value="NZ_CABJGD010000039.1"/>
</dbReference>
<comment type="caution">
    <text evidence="1">The sequence shown here is derived from an EMBL/GenBank/DDBJ whole genome shotgun (WGS) entry which is preliminary data.</text>
</comment>
<protein>
    <submittedName>
        <fullName evidence="1">DUF2764 domain-containing protein</fullName>
    </submittedName>
</protein>
<evidence type="ECO:0000313" key="1">
    <source>
        <dbReference type="EMBL" id="RHA73313.1"/>
    </source>
</evidence>
<evidence type="ECO:0000313" key="2">
    <source>
        <dbReference type="Proteomes" id="UP000283855"/>
    </source>
</evidence>
<dbReference type="Proteomes" id="UP000283855">
    <property type="component" value="Unassembled WGS sequence"/>
</dbReference>
<dbReference type="Pfam" id="PF10962">
    <property type="entry name" value="DUF2764"/>
    <property type="match status" value="1"/>
</dbReference>
<dbReference type="InterPro" id="IPR024492">
    <property type="entry name" value="DUF2764"/>
</dbReference>
<name>A0A413SW40_9BACT</name>
<gene>
    <name evidence="1" type="ORF">DW921_13560</name>
</gene>